<dbReference type="PROSITE" id="PS50987">
    <property type="entry name" value="HTH_ARSR_2"/>
    <property type="match status" value="1"/>
</dbReference>
<dbReference type="Gene3D" id="1.10.10.10">
    <property type="entry name" value="Winged helix-like DNA-binding domain superfamily/Winged helix DNA-binding domain"/>
    <property type="match status" value="1"/>
</dbReference>
<evidence type="ECO:0000313" key="7">
    <source>
        <dbReference type="Proteomes" id="UP000642993"/>
    </source>
</evidence>
<dbReference type="PANTHER" id="PTHR43132">
    <property type="entry name" value="ARSENICAL RESISTANCE OPERON REPRESSOR ARSR-RELATED"/>
    <property type="match status" value="1"/>
</dbReference>
<dbReference type="EMBL" id="JACYWE010000005">
    <property type="protein sequence ID" value="MBD8506894.1"/>
    <property type="molecule type" value="Genomic_DNA"/>
</dbReference>
<dbReference type="CDD" id="cd00090">
    <property type="entry name" value="HTH_ARSR"/>
    <property type="match status" value="1"/>
</dbReference>
<evidence type="ECO:0000313" key="6">
    <source>
        <dbReference type="EMBL" id="MBD8506894.1"/>
    </source>
</evidence>
<dbReference type="GO" id="GO:0003700">
    <property type="term" value="F:DNA-binding transcription factor activity"/>
    <property type="evidence" value="ECO:0007669"/>
    <property type="project" value="InterPro"/>
</dbReference>
<dbReference type="Pfam" id="PF01022">
    <property type="entry name" value="HTH_5"/>
    <property type="match status" value="1"/>
</dbReference>
<keyword evidence="7" id="KW-1185">Reference proteome</keyword>
<dbReference type="PRINTS" id="PR00778">
    <property type="entry name" value="HTHARSR"/>
</dbReference>
<feature type="region of interest" description="Disordered" evidence="4">
    <location>
        <begin position="1"/>
        <end position="33"/>
    </location>
</feature>
<accession>A0A927JCV3</accession>
<proteinExistence type="predicted"/>
<evidence type="ECO:0000256" key="2">
    <source>
        <dbReference type="ARBA" id="ARBA00023125"/>
    </source>
</evidence>
<sequence>MNREVDSPVTASNPLRQPAPAYPSLVHDAPPDQAHLDAASDAFRMLSDPTRLHVLWLLARGEADVSTLTEATGASRTSISQHLAKLRLAEMVDTRRDGRRIVYRIRDGHLARLVREGFNHADHRLTGEPPHS</sequence>
<dbReference type="InterPro" id="IPR051011">
    <property type="entry name" value="Metal_resp_trans_reg"/>
</dbReference>
<dbReference type="Proteomes" id="UP000642993">
    <property type="component" value="Unassembled WGS sequence"/>
</dbReference>
<gene>
    <name evidence="6" type="ORF">HT102_10380</name>
</gene>
<keyword evidence="2" id="KW-0238">DNA-binding</keyword>
<dbReference type="SUPFAM" id="SSF46785">
    <property type="entry name" value="Winged helix' DNA-binding domain"/>
    <property type="match status" value="1"/>
</dbReference>
<comment type="caution">
    <text evidence="6">The sequence shown here is derived from an EMBL/GenBank/DDBJ whole genome shotgun (WGS) entry which is preliminary data.</text>
</comment>
<reference evidence="6" key="1">
    <citation type="submission" date="2020-09" db="EMBL/GenBank/DDBJ databases">
        <title>Hoyosella lacisalsi sp. nov., a halotolerant actinobacterium isolated from soil of Lake Gudzhirganskoe.</title>
        <authorList>
            <person name="Yang Q."/>
            <person name="Guo P.Y."/>
            <person name="Liu S.W."/>
            <person name="Li F.N."/>
            <person name="Sun C.H."/>
        </authorList>
    </citation>
    <scope>NUCLEOTIDE SEQUENCE</scope>
    <source>
        <strain evidence="6">G463</strain>
    </source>
</reference>
<evidence type="ECO:0000256" key="4">
    <source>
        <dbReference type="SAM" id="MobiDB-lite"/>
    </source>
</evidence>
<organism evidence="6 7">
    <name type="scientific">Lolliginicoccus lacisalsi</name>
    <dbReference type="NCBI Taxonomy" id="2742202"/>
    <lineage>
        <taxon>Bacteria</taxon>
        <taxon>Bacillati</taxon>
        <taxon>Actinomycetota</taxon>
        <taxon>Actinomycetes</taxon>
        <taxon>Mycobacteriales</taxon>
        <taxon>Hoyosellaceae</taxon>
        <taxon>Lolliginicoccus</taxon>
    </lineage>
</organism>
<dbReference type="GO" id="GO:0003677">
    <property type="term" value="F:DNA binding"/>
    <property type="evidence" value="ECO:0007669"/>
    <property type="project" value="UniProtKB-KW"/>
</dbReference>
<keyword evidence="3" id="KW-0804">Transcription</keyword>
<dbReference type="InterPro" id="IPR036390">
    <property type="entry name" value="WH_DNA-bd_sf"/>
</dbReference>
<dbReference type="InterPro" id="IPR011991">
    <property type="entry name" value="ArsR-like_HTH"/>
</dbReference>
<keyword evidence="1" id="KW-0805">Transcription regulation</keyword>
<feature type="domain" description="HTH arsR-type" evidence="5">
    <location>
        <begin position="31"/>
        <end position="125"/>
    </location>
</feature>
<dbReference type="InterPro" id="IPR001845">
    <property type="entry name" value="HTH_ArsR_DNA-bd_dom"/>
</dbReference>
<evidence type="ECO:0000259" key="5">
    <source>
        <dbReference type="PROSITE" id="PS50987"/>
    </source>
</evidence>
<name>A0A927JCV3_9ACTN</name>
<evidence type="ECO:0000256" key="1">
    <source>
        <dbReference type="ARBA" id="ARBA00023015"/>
    </source>
</evidence>
<evidence type="ECO:0000256" key="3">
    <source>
        <dbReference type="ARBA" id="ARBA00023163"/>
    </source>
</evidence>
<dbReference type="PANTHER" id="PTHR43132:SF8">
    <property type="entry name" value="HTH-TYPE TRANSCRIPTIONAL REGULATOR KMTR"/>
    <property type="match status" value="1"/>
</dbReference>
<dbReference type="NCBIfam" id="NF033788">
    <property type="entry name" value="HTH_metalloreg"/>
    <property type="match status" value="1"/>
</dbReference>
<dbReference type="AlphaFoldDB" id="A0A927JCV3"/>
<dbReference type="SMART" id="SM00418">
    <property type="entry name" value="HTH_ARSR"/>
    <property type="match status" value="1"/>
</dbReference>
<dbReference type="InterPro" id="IPR036388">
    <property type="entry name" value="WH-like_DNA-bd_sf"/>
</dbReference>
<protein>
    <submittedName>
        <fullName evidence="6">Helix-turn-helix transcriptional regulator</fullName>
    </submittedName>
</protein>